<dbReference type="GO" id="GO:0051301">
    <property type="term" value="P:cell division"/>
    <property type="evidence" value="ECO:0007669"/>
    <property type="project" value="UniProtKB-KW"/>
</dbReference>
<comment type="subcellular location">
    <subcellularLocation>
        <location evidence="1">Nucleus</location>
    </subcellularLocation>
</comment>
<feature type="non-terminal residue" evidence="8">
    <location>
        <position position="451"/>
    </location>
</feature>
<comment type="similarity">
    <text evidence="2">Belongs to the CDC6/cdc18 family.</text>
</comment>
<gene>
    <name evidence="8" type="ORF">PACTADRAFT_28296</name>
</gene>
<dbReference type="STRING" id="669874.A0A1E4TX66"/>
<dbReference type="SUPFAM" id="SSF52540">
    <property type="entry name" value="P-loop containing nucleoside triphosphate hydrolases"/>
    <property type="match status" value="1"/>
</dbReference>
<name>A0A1E4TX66_PACTA</name>
<dbReference type="GO" id="GO:0016887">
    <property type="term" value="F:ATP hydrolysis activity"/>
    <property type="evidence" value="ECO:0007669"/>
    <property type="project" value="InterPro"/>
</dbReference>
<dbReference type="Gene3D" id="1.10.8.60">
    <property type="match status" value="1"/>
</dbReference>
<dbReference type="PANTHER" id="PTHR10763">
    <property type="entry name" value="CELL DIVISION CONTROL PROTEIN 6-RELATED"/>
    <property type="match status" value="1"/>
</dbReference>
<dbReference type="EMBL" id="KV454013">
    <property type="protein sequence ID" value="ODV96383.1"/>
    <property type="molecule type" value="Genomic_DNA"/>
</dbReference>
<dbReference type="PANTHER" id="PTHR10763:SF26">
    <property type="entry name" value="CELL DIVISION CONTROL PROTEIN 6 HOMOLOG"/>
    <property type="match status" value="1"/>
</dbReference>
<dbReference type="InterPro" id="IPR016314">
    <property type="entry name" value="Cdc6/18"/>
</dbReference>
<dbReference type="PIRSF" id="PIRSF001767">
    <property type="entry name" value="Cdc6"/>
    <property type="match status" value="1"/>
</dbReference>
<keyword evidence="4" id="KW-0235">DNA replication</keyword>
<protein>
    <recommendedName>
        <fullName evidence="7">AAA+ ATPase domain-containing protein</fullName>
    </recommendedName>
</protein>
<organism evidence="8 9">
    <name type="scientific">Pachysolen tannophilus NRRL Y-2460</name>
    <dbReference type="NCBI Taxonomy" id="669874"/>
    <lineage>
        <taxon>Eukaryota</taxon>
        <taxon>Fungi</taxon>
        <taxon>Dikarya</taxon>
        <taxon>Ascomycota</taxon>
        <taxon>Saccharomycotina</taxon>
        <taxon>Pichiomycetes</taxon>
        <taxon>Pachysolenaceae</taxon>
        <taxon>Pachysolen</taxon>
    </lineage>
</organism>
<dbReference type="Pfam" id="PF09079">
    <property type="entry name" value="WHD_Cdc6"/>
    <property type="match status" value="1"/>
</dbReference>
<dbReference type="Proteomes" id="UP000094236">
    <property type="component" value="Unassembled WGS sequence"/>
</dbReference>
<reference evidence="9" key="1">
    <citation type="submission" date="2016-05" db="EMBL/GenBank/DDBJ databases">
        <title>Comparative genomics of biotechnologically important yeasts.</title>
        <authorList>
            <consortium name="DOE Joint Genome Institute"/>
            <person name="Riley R."/>
            <person name="Haridas S."/>
            <person name="Wolfe K.H."/>
            <person name="Lopes M.R."/>
            <person name="Hittinger C.T."/>
            <person name="Goker M."/>
            <person name="Salamov A."/>
            <person name="Wisecaver J."/>
            <person name="Long T.M."/>
            <person name="Aerts A.L."/>
            <person name="Barry K."/>
            <person name="Choi C."/>
            <person name="Clum A."/>
            <person name="Coughlan A.Y."/>
            <person name="Deshpande S."/>
            <person name="Douglass A.P."/>
            <person name="Hanson S.J."/>
            <person name="Klenk H.-P."/>
            <person name="Labutti K."/>
            <person name="Lapidus A."/>
            <person name="Lindquist E."/>
            <person name="Lipzen A."/>
            <person name="Meier-Kolthoff J.P."/>
            <person name="Ohm R.A."/>
            <person name="Otillar R.P."/>
            <person name="Pangilinan J."/>
            <person name="Peng Y."/>
            <person name="Rokas A."/>
            <person name="Rosa C.A."/>
            <person name="Scheuner C."/>
            <person name="Sibirny A.A."/>
            <person name="Slot J.C."/>
            <person name="Stielow J.B."/>
            <person name="Sun H."/>
            <person name="Kurtzman C.P."/>
            <person name="Blackwell M."/>
            <person name="Grigoriev I.V."/>
            <person name="Jeffries T.W."/>
        </authorList>
    </citation>
    <scope>NUCLEOTIDE SEQUENCE [LARGE SCALE GENOMIC DNA]</scope>
    <source>
        <strain evidence="9">NRRL Y-2460</strain>
    </source>
</reference>
<dbReference type="GO" id="GO:0033314">
    <property type="term" value="P:mitotic DNA replication checkpoint signaling"/>
    <property type="evidence" value="ECO:0007669"/>
    <property type="project" value="TreeGrafter"/>
</dbReference>
<dbReference type="AlphaFoldDB" id="A0A1E4TX66"/>
<dbReference type="InterPro" id="IPR015163">
    <property type="entry name" value="Cdc6_C"/>
</dbReference>
<feature type="domain" description="AAA+ ATPase" evidence="7">
    <location>
        <begin position="47"/>
        <end position="211"/>
    </location>
</feature>
<keyword evidence="5" id="KW-0539">Nucleus</keyword>
<dbReference type="InterPro" id="IPR027417">
    <property type="entry name" value="P-loop_NTPase"/>
</dbReference>
<evidence type="ECO:0000259" key="7">
    <source>
        <dbReference type="SMART" id="SM00382"/>
    </source>
</evidence>
<evidence type="ECO:0000256" key="5">
    <source>
        <dbReference type="ARBA" id="ARBA00023242"/>
    </source>
</evidence>
<evidence type="ECO:0000256" key="1">
    <source>
        <dbReference type="ARBA" id="ARBA00004123"/>
    </source>
</evidence>
<dbReference type="GO" id="GO:0006270">
    <property type="term" value="P:DNA replication initiation"/>
    <property type="evidence" value="ECO:0007669"/>
    <property type="project" value="InterPro"/>
</dbReference>
<feature type="non-terminal residue" evidence="8">
    <location>
        <position position="1"/>
    </location>
</feature>
<dbReference type="Gene3D" id="1.10.10.10">
    <property type="entry name" value="Winged helix-like DNA-binding domain superfamily/Winged helix DNA-binding domain"/>
    <property type="match status" value="1"/>
</dbReference>
<evidence type="ECO:0000256" key="6">
    <source>
        <dbReference type="ARBA" id="ARBA00023306"/>
    </source>
</evidence>
<dbReference type="Gene3D" id="3.40.50.300">
    <property type="entry name" value="P-loop containing nucleotide triphosphate hydrolases"/>
    <property type="match status" value="1"/>
</dbReference>
<keyword evidence="6" id="KW-0131">Cell cycle</keyword>
<keyword evidence="9" id="KW-1185">Reference proteome</keyword>
<dbReference type="InterPro" id="IPR003593">
    <property type="entry name" value="AAA+_ATPase"/>
</dbReference>
<sequence length="451" mass="51657">SIYTEAKSLFQRGSKLNLSADDCILPSREIEANGLKEFIESNIINLTSNSLYISGPPGTGKTAQVNSILQSYMKNKDEDTCIKDLKLYDKIRKTFIQRRVAFVNINCMIINNPENIYDEILKKILNKNYCYKNEKYNSKDLSIFLKDDKIADISIVILDELDNLITKNQTILFDLFSYAKNKNTKLILIGISNALDLTDRFLPRLKTNNVNPKILQFLPYNSEQIKQIIIFKLQSLFLQLPKNDDLLKAEIPLIHPAAIQLCSKKVAVNTGDLRKAFDICHKSLEMVEDMTRSKLSKQDFEKLTIFEAPKVSIAIIAKVCSSLFGNNNSGNCNDILLINKLKILNLQQKTTLCSLIRFEEEQFQIKDRSINEFYQYYKTKVSLDKLIGHLKKTEFIEVISSLESFGFVNIIGGTSNNKKKFDNNNKKIYPNINKNQLAKAVEDVIYLNKIL</sequence>
<dbReference type="InterPro" id="IPR050311">
    <property type="entry name" value="ORC1/CDC6"/>
</dbReference>
<dbReference type="InterPro" id="IPR054425">
    <property type="entry name" value="Cdc6_ORC1-like_ATPase_lid"/>
</dbReference>
<evidence type="ECO:0000256" key="4">
    <source>
        <dbReference type="ARBA" id="ARBA00022705"/>
    </source>
</evidence>
<dbReference type="GO" id="GO:0005634">
    <property type="term" value="C:nucleus"/>
    <property type="evidence" value="ECO:0007669"/>
    <property type="project" value="UniProtKB-SubCell"/>
</dbReference>
<dbReference type="GO" id="GO:0003688">
    <property type="term" value="F:DNA replication origin binding"/>
    <property type="evidence" value="ECO:0007669"/>
    <property type="project" value="TreeGrafter"/>
</dbReference>
<proteinExistence type="inferred from homology"/>
<dbReference type="SMART" id="SM00382">
    <property type="entry name" value="AAA"/>
    <property type="match status" value="1"/>
</dbReference>
<dbReference type="OrthoDB" id="1926878at2759"/>
<evidence type="ECO:0000313" key="8">
    <source>
        <dbReference type="EMBL" id="ODV96383.1"/>
    </source>
</evidence>
<evidence type="ECO:0000256" key="2">
    <source>
        <dbReference type="ARBA" id="ARBA00006184"/>
    </source>
</evidence>
<evidence type="ECO:0000256" key="3">
    <source>
        <dbReference type="ARBA" id="ARBA00022618"/>
    </source>
</evidence>
<accession>A0A1E4TX66</accession>
<keyword evidence="3" id="KW-0132">Cell division</keyword>
<dbReference type="Pfam" id="PF22606">
    <property type="entry name" value="Cdc6-ORC-like_ATPase_lid"/>
    <property type="match status" value="1"/>
</dbReference>
<dbReference type="Pfam" id="PF13401">
    <property type="entry name" value="AAA_22"/>
    <property type="match status" value="1"/>
</dbReference>
<dbReference type="InterPro" id="IPR049945">
    <property type="entry name" value="AAA_22"/>
</dbReference>
<evidence type="ECO:0000313" key="9">
    <source>
        <dbReference type="Proteomes" id="UP000094236"/>
    </source>
</evidence>
<dbReference type="InterPro" id="IPR036388">
    <property type="entry name" value="WH-like_DNA-bd_sf"/>
</dbReference>